<comment type="function">
    <text evidence="4">Regulatory protein of the TOL plasmid xyl operons. XylS activates the xylXYZLTEGFJQKIH operon required for the degradation of toluene, m-xylene and p-xylene.</text>
</comment>
<dbReference type="GO" id="GO:0043565">
    <property type="term" value="F:sequence-specific DNA binding"/>
    <property type="evidence" value="ECO:0007669"/>
    <property type="project" value="InterPro"/>
</dbReference>
<accession>U2ZIP2</accession>
<dbReference type="InterPro" id="IPR003313">
    <property type="entry name" value="AraC-bd"/>
</dbReference>
<comment type="caution">
    <text evidence="6">The sequence shown here is derived from an EMBL/GenBank/DDBJ whole genome shotgun (WGS) entry which is preliminary data.</text>
</comment>
<evidence type="ECO:0000313" key="7">
    <source>
        <dbReference type="Proteomes" id="UP000016560"/>
    </source>
</evidence>
<keyword evidence="2" id="KW-0238">DNA-binding</keyword>
<evidence type="ECO:0000313" key="6">
    <source>
        <dbReference type="EMBL" id="GAD60892.1"/>
    </source>
</evidence>
<dbReference type="RefSeq" id="WP_021698986.1">
    <property type="nucleotide sequence ID" value="NZ_BATI01000003.1"/>
</dbReference>
<proteinExistence type="predicted"/>
<dbReference type="eggNOG" id="COG2207">
    <property type="taxonomic scope" value="Bacteria"/>
</dbReference>
<keyword evidence="1" id="KW-0805">Transcription regulation</keyword>
<dbReference type="OrthoDB" id="9809338at2"/>
<dbReference type="InterPro" id="IPR037923">
    <property type="entry name" value="HTH-like"/>
</dbReference>
<dbReference type="InterPro" id="IPR009057">
    <property type="entry name" value="Homeodomain-like_sf"/>
</dbReference>
<dbReference type="Proteomes" id="UP000016560">
    <property type="component" value="Unassembled WGS sequence"/>
</dbReference>
<evidence type="ECO:0000259" key="5">
    <source>
        <dbReference type="PROSITE" id="PS01124"/>
    </source>
</evidence>
<keyword evidence="7" id="KW-1185">Reference proteome</keyword>
<evidence type="ECO:0000256" key="3">
    <source>
        <dbReference type="ARBA" id="ARBA00023163"/>
    </source>
</evidence>
<protein>
    <submittedName>
        <fullName evidence="6">AraC family transcriptional regulator</fullName>
    </submittedName>
</protein>
<dbReference type="InterPro" id="IPR050204">
    <property type="entry name" value="AraC_XylS_family_regulators"/>
</dbReference>
<dbReference type="PANTHER" id="PTHR46796">
    <property type="entry name" value="HTH-TYPE TRANSCRIPTIONAL ACTIVATOR RHAS-RELATED"/>
    <property type="match status" value="1"/>
</dbReference>
<dbReference type="Gene3D" id="1.10.10.60">
    <property type="entry name" value="Homeodomain-like"/>
    <property type="match status" value="2"/>
</dbReference>
<organism evidence="6 7">
    <name type="scientific">Aquipseudomonas alcaligenes (strain ATCC 14909 / DSM 50342 / CCUG 1425 / JCM 20561 / NBRC 14159 / NCIMB 9945 / NCTC 10367 / 1577)</name>
    <name type="common">Pseudomonas alcaligenes</name>
    <dbReference type="NCBI Taxonomy" id="1215092"/>
    <lineage>
        <taxon>Bacteria</taxon>
        <taxon>Pseudomonadati</taxon>
        <taxon>Pseudomonadota</taxon>
        <taxon>Gammaproteobacteria</taxon>
        <taxon>Pseudomonadales</taxon>
        <taxon>Pseudomonadaceae</taxon>
        <taxon>Aquipseudomonas</taxon>
    </lineage>
</organism>
<evidence type="ECO:0000256" key="1">
    <source>
        <dbReference type="ARBA" id="ARBA00023015"/>
    </source>
</evidence>
<dbReference type="GO" id="GO:0003700">
    <property type="term" value="F:DNA-binding transcription factor activity"/>
    <property type="evidence" value="ECO:0007669"/>
    <property type="project" value="InterPro"/>
</dbReference>
<dbReference type="Pfam" id="PF12833">
    <property type="entry name" value="HTH_18"/>
    <property type="match status" value="1"/>
</dbReference>
<name>U2ZIP2_AQUA1</name>
<evidence type="ECO:0000256" key="4">
    <source>
        <dbReference type="ARBA" id="ARBA00037345"/>
    </source>
</evidence>
<dbReference type="AlphaFoldDB" id="U2ZIP2"/>
<dbReference type="PROSITE" id="PS01124">
    <property type="entry name" value="HTH_ARAC_FAMILY_2"/>
    <property type="match status" value="1"/>
</dbReference>
<dbReference type="SUPFAM" id="SSF46689">
    <property type="entry name" value="Homeodomain-like"/>
    <property type="match status" value="2"/>
</dbReference>
<dbReference type="PANTHER" id="PTHR46796:SF2">
    <property type="entry name" value="TRANSCRIPTIONAL REGULATORY PROTEIN"/>
    <property type="match status" value="1"/>
</dbReference>
<dbReference type="EMBL" id="BATI01000003">
    <property type="protein sequence ID" value="GAD60892.1"/>
    <property type="molecule type" value="Genomic_DNA"/>
</dbReference>
<dbReference type="SUPFAM" id="SSF51215">
    <property type="entry name" value="Regulatory protein AraC"/>
    <property type="match status" value="1"/>
</dbReference>
<dbReference type="InterPro" id="IPR018060">
    <property type="entry name" value="HTH_AraC"/>
</dbReference>
<dbReference type="SMART" id="SM00342">
    <property type="entry name" value="HTH_ARAC"/>
    <property type="match status" value="1"/>
</dbReference>
<keyword evidence="3" id="KW-0804">Transcription</keyword>
<sequence length="263" mass="28559">MSAVRLARLGDLEVASSSVAGQQFDKHSHDEFVIGANLVGEERIWLDGRTFDAGVGAITTYNPGEIQGGGAREGQPWRYVSLYLPAAQLAESLGRGELHFERPLQQAPALAGELARAIEACLSDDPLLREHGEEGVTLLLGRIASGAGVRLAEARDIGREAVGRLQELLAASLEQTPSLEQMAAAVDLSKFHLLRAFKRRTGLSPRQWAMQLRTRRAQGLLRLGLPAGEVAHRLGFADQSHLNRHFRAAYGISPGRYQACVRA</sequence>
<gene>
    <name evidence="6" type="ORF">PA6_003_00200</name>
</gene>
<dbReference type="Pfam" id="PF02311">
    <property type="entry name" value="AraC_binding"/>
    <property type="match status" value="1"/>
</dbReference>
<reference evidence="6" key="1">
    <citation type="submission" date="2024-09" db="EMBL/GenBank/DDBJ databases">
        <title>Whole genome shotgun sequence of Pseudomonas alcaligenes NBRC 14159.</title>
        <authorList>
            <person name="Yoshida I."/>
            <person name="Hosoyama A."/>
            <person name="Tsuchikane K."/>
            <person name="Noguchi M."/>
            <person name="Hirakata S."/>
            <person name="Ando Y."/>
            <person name="Ohji S."/>
            <person name="Yamazoe A."/>
            <person name="Yamazaki S."/>
            <person name="Fujita N."/>
        </authorList>
    </citation>
    <scope>NUCLEOTIDE SEQUENCE</scope>
    <source>
        <strain evidence="6">NBRC 14159</strain>
    </source>
</reference>
<dbReference type="STRING" id="43263.A0T30_03590"/>
<evidence type="ECO:0000256" key="2">
    <source>
        <dbReference type="ARBA" id="ARBA00023125"/>
    </source>
</evidence>
<feature type="domain" description="HTH araC/xylS-type" evidence="5">
    <location>
        <begin position="163"/>
        <end position="260"/>
    </location>
</feature>